<evidence type="ECO:0000256" key="2">
    <source>
        <dbReference type="ARBA" id="ARBA00023125"/>
    </source>
</evidence>
<gene>
    <name evidence="6" type="ORF">Afil01_57160</name>
</gene>
<dbReference type="PROSITE" id="PS51755">
    <property type="entry name" value="OMPR_PHOB"/>
    <property type="match status" value="1"/>
</dbReference>
<organism evidence="6 7">
    <name type="scientific">Actinorhabdospora filicis</name>
    <dbReference type="NCBI Taxonomy" id="1785913"/>
    <lineage>
        <taxon>Bacteria</taxon>
        <taxon>Bacillati</taxon>
        <taxon>Actinomycetota</taxon>
        <taxon>Actinomycetes</taxon>
        <taxon>Micromonosporales</taxon>
        <taxon>Micromonosporaceae</taxon>
        <taxon>Actinorhabdospora</taxon>
    </lineage>
</organism>
<dbReference type="SUPFAM" id="SSF52540">
    <property type="entry name" value="P-loop containing nucleoside triphosphate hydrolases"/>
    <property type="match status" value="1"/>
</dbReference>
<keyword evidence="2 3" id="KW-0238">DNA-binding</keyword>
<protein>
    <submittedName>
        <fullName evidence="6">SARP family transcriptional regulator</fullName>
    </submittedName>
</protein>
<name>A0A9W6SQ51_9ACTN</name>
<accession>A0A9W6SQ51</accession>
<dbReference type="PANTHER" id="PTHR47691:SF3">
    <property type="entry name" value="HTH-TYPE TRANSCRIPTIONAL REGULATOR RV0890C-RELATED"/>
    <property type="match status" value="1"/>
</dbReference>
<dbReference type="GO" id="GO:0000160">
    <property type="term" value="P:phosphorelay signal transduction system"/>
    <property type="evidence" value="ECO:0007669"/>
    <property type="project" value="InterPro"/>
</dbReference>
<evidence type="ECO:0000313" key="7">
    <source>
        <dbReference type="Proteomes" id="UP001165079"/>
    </source>
</evidence>
<dbReference type="InterPro" id="IPR005158">
    <property type="entry name" value="BTAD"/>
</dbReference>
<sequence>MLIAVLGPLEATDDEGRAIPVTGARPRGLLSLLAAEAGQWVSADRIAAALWPDAPVAANTVQSAVSRLRTALRDRDLIASGPFGYRLGLPPEAVDAHRFTALAAEGRAHLESGDHDTAAAVLRRARELWRGERPDALEEVAAETATALTLRREEAGLDLAEAELALGRADLSTLHARAAAHPLSERAQAQLMRGLAAAGRQAEALQVFETTRGHLAEELGVDPSPVLTEVHKAVLRGQAAPRRDNLPAVLTSFIGRDDDLTALRGIPSRLITLTGPGGAGKTRLALQTAAGDSGDVRLVELAPIADPAEVPSALLTALDLTDTAYARRTAPTPASEPVTRLINALRTKRVLLVLDNCEHLIDAAAAITARLLAECPGVRVLATSREPLGLNGETLYPVAPLASADAVRLLAERGRAARPDFTVEGANRAAVNEICARLDGLPLAIELAAARLRSMTPAELAARLDARFRVLTGGDRTALPRHRTLRAVVDWSWELLDDAERDLLARLSVFAGGATLDAVEAVTDDDPLDALASLVDKSLVVHSADGRYRLLETIREYAAERLTVPVHERHALHHIALAERLEPVLRTGEQLTALDLITHEYENLMAAYRWGVREGRADIALRVVAALGWYWWLRGRRVEGAQMATEALRMDGEAAPLHRAVVNAVGAFHAFDAEPDAGHILAYMHKAREIRDAHGLRAAHPLLRLVDMTVVVMCQQDATAIRDTEPMRDDPDPWMRATVNCFQGALLINLGDLDTAAERLATAAEIYGVNGDRWGLSFVLAEQADMAMWRGEREVATALYARAITAEDELGADPGFSQLHVRRAQGDVDALKRALAAARGVAEHNNVVHAGVFLSDVHRREGRFEQAAEALRDVEPSLDLCAGPPHLQALHATARARLALVLGDLETADAALAESRELSSATGDGPIVSQAIEAAAALAQARGESVRAAELLGEAHLVRGMPDRSSPDVAETVEAARALLGKNAYEAAYARGRARDRDEVIGGEARVPRLAGWRKEPDPGRRVNPR</sequence>
<dbReference type="AlphaFoldDB" id="A0A9W6SQ51"/>
<dbReference type="InterPro" id="IPR058852">
    <property type="entry name" value="HTH_77"/>
</dbReference>
<dbReference type="SMART" id="SM01043">
    <property type="entry name" value="BTAD"/>
    <property type="match status" value="1"/>
</dbReference>
<evidence type="ECO:0000256" key="3">
    <source>
        <dbReference type="PROSITE-ProRule" id="PRU01091"/>
    </source>
</evidence>
<reference evidence="6" key="1">
    <citation type="submission" date="2023-03" db="EMBL/GenBank/DDBJ databases">
        <title>Actinorhabdospora filicis NBRC 111898.</title>
        <authorList>
            <person name="Ichikawa N."/>
            <person name="Sato H."/>
            <person name="Tonouchi N."/>
        </authorList>
    </citation>
    <scope>NUCLEOTIDE SEQUENCE</scope>
    <source>
        <strain evidence="6">NBRC 111898</strain>
    </source>
</reference>
<comment type="similarity">
    <text evidence="1">Belongs to the AfsR/DnrI/RedD regulatory family.</text>
</comment>
<feature type="DNA-binding region" description="OmpR/PhoB-type" evidence="3">
    <location>
        <begin position="1"/>
        <end position="89"/>
    </location>
</feature>
<feature type="region of interest" description="Disordered" evidence="4">
    <location>
        <begin position="992"/>
        <end position="1026"/>
    </location>
</feature>
<dbReference type="PRINTS" id="PR00364">
    <property type="entry name" value="DISEASERSIST"/>
</dbReference>
<dbReference type="InterPro" id="IPR011990">
    <property type="entry name" value="TPR-like_helical_dom_sf"/>
</dbReference>
<evidence type="ECO:0000256" key="1">
    <source>
        <dbReference type="ARBA" id="ARBA00005820"/>
    </source>
</evidence>
<dbReference type="Pfam" id="PF03704">
    <property type="entry name" value="BTAD"/>
    <property type="match status" value="1"/>
</dbReference>
<dbReference type="InterPro" id="IPR036388">
    <property type="entry name" value="WH-like_DNA-bd_sf"/>
</dbReference>
<dbReference type="InterPro" id="IPR001867">
    <property type="entry name" value="OmpR/PhoB-type_DNA-bd"/>
</dbReference>
<dbReference type="Gene3D" id="1.10.10.10">
    <property type="entry name" value="Winged helix-like DNA-binding domain superfamily/Winged helix DNA-binding domain"/>
    <property type="match status" value="1"/>
</dbReference>
<dbReference type="CDD" id="cd15831">
    <property type="entry name" value="BTAD"/>
    <property type="match status" value="1"/>
</dbReference>
<dbReference type="Gene3D" id="1.25.40.10">
    <property type="entry name" value="Tetratricopeptide repeat domain"/>
    <property type="match status" value="2"/>
</dbReference>
<dbReference type="Pfam" id="PF25872">
    <property type="entry name" value="HTH_77"/>
    <property type="match status" value="1"/>
</dbReference>
<comment type="caution">
    <text evidence="6">The sequence shown here is derived from an EMBL/GenBank/DDBJ whole genome shotgun (WGS) entry which is preliminary data.</text>
</comment>
<dbReference type="InterPro" id="IPR027417">
    <property type="entry name" value="P-loop_NTPase"/>
</dbReference>
<evidence type="ECO:0000259" key="5">
    <source>
        <dbReference type="PROSITE" id="PS51755"/>
    </source>
</evidence>
<feature type="domain" description="OmpR/PhoB-type" evidence="5">
    <location>
        <begin position="1"/>
        <end position="89"/>
    </location>
</feature>
<dbReference type="Gene3D" id="3.40.50.300">
    <property type="entry name" value="P-loop containing nucleotide triphosphate hydrolases"/>
    <property type="match status" value="1"/>
</dbReference>
<proteinExistence type="inferred from homology"/>
<dbReference type="InterPro" id="IPR016032">
    <property type="entry name" value="Sig_transdc_resp-reg_C-effctor"/>
</dbReference>
<dbReference type="SUPFAM" id="SSF48452">
    <property type="entry name" value="TPR-like"/>
    <property type="match status" value="1"/>
</dbReference>
<dbReference type="Pfam" id="PF00486">
    <property type="entry name" value="Trans_reg_C"/>
    <property type="match status" value="1"/>
</dbReference>
<dbReference type="SUPFAM" id="SSF46894">
    <property type="entry name" value="C-terminal effector domain of the bipartite response regulators"/>
    <property type="match status" value="1"/>
</dbReference>
<dbReference type="PANTHER" id="PTHR47691">
    <property type="entry name" value="REGULATOR-RELATED"/>
    <property type="match status" value="1"/>
</dbReference>
<evidence type="ECO:0000256" key="4">
    <source>
        <dbReference type="SAM" id="MobiDB-lite"/>
    </source>
</evidence>
<dbReference type="SMART" id="SM00862">
    <property type="entry name" value="Trans_reg_C"/>
    <property type="match status" value="1"/>
</dbReference>
<evidence type="ECO:0000313" key="6">
    <source>
        <dbReference type="EMBL" id="GLZ80909.1"/>
    </source>
</evidence>
<dbReference type="GO" id="GO:0006355">
    <property type="term" value="P:regulation of DNA-templated transcription"/>
    <property type="evidence" value="ECO:0007669"/>
    <property type="project" value="InterPro"/>
</dbReference>
<dbReference type="EMBL" id="BSTX01000004">
    <property type="protein sequence ID" value="GLZ80909.1"/>
    <property type="molecule type" value="Genomic_DNA"/>
</dbReference>
<feature type="compositionally biased region" description="Basic and acidic residues" evidence="4">
    <location>
        <begin position="1013"/>
        <end position="1026"/>
    </location>
</feature>
<dbReference type="Proteomes" id="UP001165079">
    <property type="component" value="Unassembled WGS sequence"/>
</dbReference>
<keyword evidence="7" id="KW-1185">Reference proteome</keyword>
<dbReference type="RefSeq" id="WP_285666193.1">
    <property type="nucleotide sequence ID" value="NZ_BSTX01000004.1"/>
</dbReference>
<dbReference type="GO" id="GO:0003677">
    <property type="term" value="F:DNA binding"/>
    <property type="evidence" value="ECO:0007669"/>
    <property type="project" value="UniProtKB-UniRule"/>
</dbReference>